<evidence type="ECO:0000313" key="9">
    <source>
        <dbReference type="EMBL" id="MRI85740.1"/>
    </source>
</evidence>
<evidence type="ECO:0000256" key="6">
    <source>
        <dbReference type="SAM" id="Coils"/>
    </source>
</evidence>
<organism evidence="9 10">
    <name type="scientific">Fundicoccus ignavus</name>
    <dbReference type="NCBI Taxonomy" id="2664442"/>
    <lineage>
        <taxon>Bacteria</taxon>
        <taxon>Bacillati</taxon>
        <taxon>Bacillota</taxon>
        <taxon>Bacilli</taxon>
        <taxon>Lactobacillales</taxon>
        <taxon>Aerococcaceae</taxon>
        <taxon>Fundicoccus</taxon>
    </lineage>
</organism>
<dbReference type="PANTHER" id="PTHR30287:SF1">
    <property type="entry name" value="INNER MEMBRANE PROTEIN"/>
    <property type="match status" value="1"/>
</dbReference>
<reference evidence="9 10" key="1">
    <citation type="submission" date="2019-11" db="EMBL/GenBank/DDBJ databases">
        <title>Characterisation of Fundicoccus ignavus gen. nov. sp. nov., a novel genus of the family Aerococcaceae isolated from bulk tank milk.</title>
        <authorList>
            <person name="Siebert A."/>
            <person name="Huptas C."/>
            <person name="Wenning M."/>
            <person name="Scherer S."/>
            <person name="Doll E.V."/>
        </authorList>
    </citation>
    <scope>NUCLEOTIDE SEQUENCE [LARGE SCALE GENOMIC DNA]</scope>
    <source>
        <strain evidence="9 10">WS4759</strain>
    </source>
</reference>
<feature type="transmembrane region" description="Helical" evidence="7">
    <location>
        <begin position="1322"/>
        <end position="1344"/>
    </location>
</feature>
<dbReference type="PANTHER" id="PTHR30287">
    <property type="entry name" value="MEMBRANE COMPONENT OF PREDICTED ABC SUPERFAMILY METABOLITE UPTAKE TRANSPORTER"/>
    <property type="match status" value="1"/>
</dbReference>
<keyword evidence="2" id="KW-1003">Cell membrane</keyword>
<feature type="domain" description="ABC3 transporter permease C-terminal" evidence="8">
    <location>
        <begin position="1273"/>
        <end position="1390"/>
    </location>
</feature>
<evidence type="ECO:0000256" key="1">
    <source>
        <dbReference type="ARBA" id="ARBA00004651"/>
    </source>
</evidence>
<feature type="transmembrane region" description="Helical" evidence="7">
    <location>
        <begin position="870"/>
        <end position="890"/>
    </location>
</feature>
<dbReference type="InterPro" id="IPR038766">
    <property type="entry name" value="Membrane_comp_ABC_pdt"/>
</dbReference>
<evidence type="ECO:0000313" key="10">
    <source>
        <dbReference type="Proteomes" id="UP000430975"/>
    </source>
</evidence>
<evidence type="ECO:0000256" key="4">
    <source>
        <dbReference type="ARBA" id="ARBA00022989"/>
    </source>
</evidence>
<feature type="coiled-coil region" evidence="6">
    <location>
        <begin position="265"/>
        <end position="292"/>
    </location>
</feature>
<dbReference type="Proteomes" id="UP000430975">
    <property type="component" value="Unassembled WGS sequence"/>
</dbReference>
<feature type="transmembrane region" description="Helical" evidence="7">
    <location>
        <begin position="1269"/>
        <end position="1289"/>
    </location>
</feature>
<protein>
    <submittedName>
        <fullName evidence="9">FtsX-like permease family protein</fullName>
    </submittedName>
</protein>
<feature type="transmembrane region" description="Helical" evidence="7">
    <location>
        <begin position="1037"/>
        <end position="1056"/>
    </location>
</feature>
<sequence>MNSTVWKDNLREIKQSFPRFLSIFAIISLGVAFFVGIKATGPSMVETSARYFEKYQMPDGTILSTSGITDEDLDILSDIHGVSWLPMKSFDSSLKPGTETAKIFTHDYQQNKNFFKVVEGRMPEKTNEIALDSALLGVISQGASEPFKIGDTITLEQPSSYDADNENVSDEKNSLTIQGPHLLEQEFEIVGFVESPLYFERISRGPGTVSMFAVIPEENVAGDIYSEVYYWVDEAAAYDAYSEEYDATTLASKLAIEESLNGQPLARLNEMRKDLNELLRDGRQEIADAYQEIYNGGRLLEEGRQEIATGWLEYDDGQVKITEAEREIFSGEAELEKGQAELQAGWLEFYANQNLLWENELAYQSGLEEYYVALAAFQAGIAEGEATLIAAEAELASAYQELEAGRQQLIEGQAQIDAGRAQIAAARQQIIDELIGQIPEGLDSPEAILAYLEEMGISVSDLIENLENQLETLPTQIETLIEELQNVEAEITLLEEENENLRVEQAALENELELLAPVLAEQQDALVTAETSLTNMQLYLQSLQDQLATTPPTLTDEAGNESPNPPYSELQIEISSLESEISAQSLIVADLQSTVTASATEYSRLEAELTAKKEEIAANELEIENLRQTQLDTIAELDILQDAFEDVDIEKIQAEIERLLASREEIEAQLQQLIEAIEAIQAAEAELDLAQAELDAGWLEYYDGLAQYNAGLEEVNAGWATLEEERANGQSQLDAAALELQEGRFALDDAYAQLEEGRLTLLNADAELVNGLAELNAGRIELLHAKRLAYEGYWELRDGEQELSEKQMEFADEAASARLELAEAETDLADAEAELADLEGPIYYVNGRDSNQAYESVYENADKINIISNIFPVFFFAIAVLVTFTTVKRMGSEQRNYMGTMKQMGYPTHVILSKFVTYAGVASFAGVLFGIWVGYAVFPSVIINAYNMMYYFDEKIILTSHAVNLVVALIALSCAIVPAIVTPLNILRTQPAMLLQPEPPKSGKKILFERIPWLWKALSFKRKMTIRNLLRYKGRNSMTLFGVAGCTMLILTGFGISDTISGIVDQQMTVIQTFNSMVYLQDNQTAEDVEAFSQELLASGEVEKIVPVYTTQLNTDDSEKLDQPISVVVPMVDSDTLSEFVSLHRRSAPETQLDLKTSGPVLTERMSEYLGLGEGDTIQLKDDTEQLYDFEIGAISEYYIGHNLYLSPDEYEKVFFEEASANAFYVKYVDGIDSLQLENSLASDDRVLTLINLETIAEQAGQSLGSLDIITVVLIVSAAGLAFVVLYNLTNINIAERMRELSTIKVLGFYNTEVSMYIFEEILVLTSIGSVIGLGLGNVLTSFLMKMMQPNNLLFNPHIHWDSYLISAALTFAFSSIVMLFMHKKLRNIDMVEALKAVE</sequence>
<comment type="subcellular location">
    <subcellularLocation>
        <location evidence="1">Cell membrane</location>
        <topology evidence="1">Multi-pass membrane protein</topology>
    </subcellularLocation>
</comment>
<keyword evidence="3 7" id="KW-0812">Transmembrane</keyword>
<dbReference type="Pfam" id="PF02687">
    <property type="entry name" value="FtsX"/>
    <property type="match status" value="2"/>
</dbReference>
<feature type="transmembrane region" description="Helical" evidence="7">
    <location>
        <begin position="958"/>
        <end position="981"/>
    </location>
</feature>
<keyword evidence="5 7" id="KW-0472">Membrane</keyword>
<dbReference type="Gene3D" id="1.10.287.1490">
    <property type="match status" value="2"/>
</dbReference>
<evidence type="ECO:0000256" key="2">
    <source>
        <dbReference type="ARBA" id="ARBA00022475"/>
    </source>
</evidence>
<feature type="domain" description="ABC3 transporter permease C-terminal" evidence="8">
    <location>
        <begin position="869"/>
        <end position="979"/>
    </location>
</feature>
<dbReference type="GO" id="GO:0005886">
    <property type="term" value="C:plasma membrane"/>
    <property type="evidence" value="ECO:0007669"/>
    <property type="project" value="UniProtKB-SubCell"/>
</dbReference>
<feature type="coiled-coil region" evidence="6">
    <location>
        <begin position="814"/>
        <end position="841"/>
    </location>
</feature>
<comment type="caution">
    <text evidence="9">The sequence shown here is derived from an EMBL/GenBank/DDBJ whole genome shotgun (WGS) entry which is preliminary data.</text>
</comment>
<gene>
    <name evidence="9" type="ORF">GIY09_07660</name>
</gene>
<evidence type="ECO:0000256" key="3">
    <source>
        <dbReference type="ARBA" id="ARBA00022692"/>
    </source>
</evidence>
<keyword evidence="4 7" id="KW-1133">Transmembrane helix</keyword>
<feature type="transmembrane region" description="Helical" evidence="7">
    <location>
        <begin position="1364"/>
        <end position="1382"/>
    </location>
</feature>
<feature type="transmembrane region" description="Helical" evidence="7">
    <location>
        <begin position="911"/>
        <end position="938"/>
    </location>
</feature>
<feature type="coiled-coil region" evidence="6">
    <location>
        <begin position="381"/>
        <end position="408"/>
    </location>
</feature>
<feature type="coiled-coil region" evidence="6">
    <location>
        <begin position="602"/>
        <end position="693"/>
    </location>
</feature>
<keyword evidence="6" id="KW-0175">Coiled coil</keyword>
<feature type="coiled-coil region" evidence="6">
    <location>
        <begin position="463"/>
        <end position="514"/>
    </location>
</feature>
<dbReference type="InterPro" id="IPR003838">
    <property type="entry name" value="ABC3_permease_C"/>
</dbReference>
<evidence type="ECO:0000256" key="5">
    <source>
        <dbReference type="ARBA" id="ARBA00023136"/>
    </source>
</evidence>
<feature type="transmembrane region" description="Helical" evidence="7">
    <location>
        <begin position="20"/>
        <end position="37"/>
    </location>
</feature>
<accession>A0A6I2GD69</accession>
<dbReference type="EMBL" id="WJQS01000006">
    <property type="protein sequence ID" value="MRI85740.1"/>
    <property type="molecule type" value="Genomic_DNA"/>
</dbReference>
<evidence type="ECO:0000256" key="7">
    <source>
        <dbReference type="SAM" id="Phobius"/>
    </source>
</evidence>
<proteinExistence type="predicted"/>
<evidence type="ECO:0000259" key="8">
    <source>
        <dbReference type="Pfam" id="PF02687"/>
    </source>
</evidence>
<name>A0A6I2GD69_9LACT</name>
<dbReference type="RefSeq" id="WP_153863630.1">
    <property type="nucleotide sequence ID" value="NZ_WJQS01000006.1"/>
</dbReference>
<keyword evidence="10" id="KW-1185">Reference proteome</keyword>